<protein>
    <submittedName>
        <fullName evidence="2">Uncharacterized protein</fullName>
    </submittedName>
</protein>
<organism evidence="2 3">
    <name type="scientific">Fusobacterium varium ATCC 27725</name>
    <dbReference type="NCBI Taxonomy" id="469618"/>
    <lineage>
        <taxon>Bacteria</taxon>
        <taxon>Fusobacteriati</taxon>
        <taxon>Fusobacteriota</taxon>
        <taxon>Fusobacteriia</taxon>
        <taxon>Fusobacteriales</taxon>
        <taxon>Fusobacteriaceae</taxon>
        <taxon>Fusobacterium</taxon>
    </lineage>
</organism>
<dbReference type="RefSeq" id="WP_005951727.1">
    <property type="nucleotide sequence ID" value="NZ_CP028103.1"/>
</dbReference>
<feature type="transmembrane region" description="Helical" evidence="1">
    <location>
        <begin position="60"/>
        <end position="85"/>
    </location>
</feature>
<keyword evidence="1" id="KW-1133">Transmembrane helix</keyword>
<proteinExistence type="predicted"/>
<evidence type="ECO:0000313" key="2">
    <source>
        <dbReference type="EMBL" id="AVQ30595.1"/>
    </source>
</evidence>
<feature type="transmembrane region" description="Helical" evidence="1">
    <location>
        <begin position="26"/>
        <end position="48"/>
    </location>
</feature>
<dbReference type="EMBL" id="CP028103">
    <property type="protein sequence ID" value="AVQ30595.1"/>
    <property type="molecule type" value="Genomic_DNA"/>
</dbReference>
<accession>A0ABM6U2R5</accession>
<keyword evidence="1" id="KW-0472">Membrane</keyword>
<reference evidence="3" key="1">
    <citation type="journal article" date="2018" name="MSphere">
        <title>Fusobacterium Genomics Using MinION and Illumina Sequencing Enables Genome Completion and Correction.</title>
        <authorList>
            <person name="Todd S.M."/>
            <person name="Settlage R.E."/>
            <person name="Lahmers K.K."/>
            <person name="Slade D.J."/>
        </authorList>
    </citation>
    <scope>NUCLEOTIDE SEQUENCE [LARGE SCALE GENOMIC DNA]</scope>
    <source>
        <strain evidence="3">ATCC 27725</strain>
    </source>
</reference>
<dbReference type="Proteomes" id="UP000241238">
    <property type="component" value="Chromosome"/>
</dbReference>
<name>A0ABM6U2R5_FUSVA</name>
<gene>
    <name evidence="2" type="ORF">C4N18_04930</name>
</gene>
<evidence type="ECO:0000313" key="3">
    <source>
        <dbReference type="Proteomes" id="UP000241238"/>
    </source>
</evidence>
<dbReference type="GeneID" id="77467328"/>
<sequence length="90" mass="10616">MDTEEHIERDINKIREQEKVLGIKDWLKVLIIFMIPIVNIVMWIVWLVSEKTNLNLKNYLIASLILIGIFLLLWIILFFGIFGVFTATQI</sequence>
<keyword evidence="3" id="KW-1185">Reference proteome</keyword>
<evidence type="ECO:0000256" key="1">
    <source>
        <dbReference type="SAM" id="Phobius"/>
    </source>
</evidence>
<keyword evidence="1" id="KW-0812">Transmembrane</keyword>